<evidence type="ECO:0000313" key="2">
    <source>
        <dbReference type="EMBL" id="MCW3483380.1"/>
    </source>
</evidence>
<dbReference type="EMBL" id="JAPDNS010000001">
    <property type="protein sequence ID" value="MCW3483380.1"/>
    <property type="molecule type" value="Genomic_DNA"/>
</dbReference>
<feature type="transmembrane region" description="Helical" evidence="1">
    <location>
        <begin position="460"/>
        <end position="478"/>
    </location>
</feature>
<dbReference type="RefSeq" id="WP_264728652.1">
    <property type="nucleotide sequence ID" value="NZ_JAPDNR010000001.1"/>
</dbReference>
<dbReference type="Proteomes" id="UP001207742">
    <property type="component" value="Unassembled WGS sequence"/>
</dbReference>
<name>A0ABT3IHD4_9BACT</name>
<comment type="caution">
    <text evidence="2">The sequence shown here is derived from an EMBL/GenBank/DDBJ whole genome shotgun (WGS) entry which is preliminary data.</text>
</comment>
<evidence type="ECO:0000256" key="1">
    <source>
        <dbReference type="SAM" id="Phobius"/>
    </source>
</evidence>
<reference evidence="2 3" key="1">
    <citation type="submission" date="2022-10" db="EMBL/GenBank/DDBJ databases">
        <title>Chitinophaga nivalis PC15 sp. nov., isolated from Pyeongchang county, South Korea.</title>
        <authorList>
            <person name="Trinh H.N."/>
        </authorList>
    </citation>
    <scope>NUCLEOTIDE SEQUENCE [LARGE SCALE GENOMIC DNA]</scope>
    <source>
        <strain evidence="2 3">PC14</strain>
    </source>
</reference>
<keyword evidence="1" id="KW-0472">Membrane</keyword>
<sequence>MNSWHIIIIVTGMILSGILLWLEYHRANRRRRIARLIATIIAVATVCLLAIPFQRTIRQPAPEKIPAVVWPSPSGIVSCNWPLQRHKGQLWQVQGRYENTAKKEVWLRLSGFDTALDSLLIPAGATTVFNLKTIPLHLGPAVYRITALAGKDTLEQQPLPVEVKDITPMAILILAAAPDFENRFLADWLTQQGYTVAMRTLVSKNKYAVRFSNTPPLSLEQLSPAVLDKFDVVITDPASLTKTIQSQLEQAGIGLIRKADSTGTHPQPLALQLQQTILPPLQTDPVAAVHNSGEGLPLVTDSVGRVYVSVAVAGQSRRIQTGLLNTSNWLLEGKESVYQQYWAVLLEAAARRKHREEIVRLEPAVPRVNEPVTITLDTKGDGVVYAGKAVIAMAQDPWLPSLQTGTWWPLQAGWQLLATPQGTHRVYIYRPGEWQQLSVAAPRHEKITTPAREITTTVRLSPWWLIIPLLGALGFLWLEKKM</sequence>
<evidence type="ECO:0000313" key="3">
    <source>
        <dbReference type="Proteomes" id="UP001207742"/>
    </source>
</evidence>
<feature type="transmembrane region" description="Helical" evidence="1">
    <location>
        <begin position="6"/>
        <end position="24"/>
    </location>
</feature>
<feature type="transmembrane region" description="Helical" evidence="1">
    <location>
        <begin position="36"/>
        <end position="53"/>
    </location>
</feature>
<protein>
    <submittedName>
        <fullName evidence="2">Uncharacterized protein</fullName>
    </submittedName>
</protein>
<keyword evidence="1" id="KW-0812">Transmembrane</keyword>
<proteinExistence type="predicted"/>
<keyword evidence="1" id="KW-1133">Transmembrane helix</keyword>
<organism evidence="2 3">
    <name type="scientific">Chitinophaga nivalis</name>
    <dbReference type="NCBI Taxonomy" id="2991709"/>
    <lineage>
        <taxon>Bacteria</taxon>
        <taxon>Pseudomonadati</taxon>
        <taxon>Bacteroidota</taxon>
        <taxon>Chitinophagia</taxon>
        <taxon>Chitinophagales</taxon>
        <taxon>Chitinophagaceae</taxon>
        <taxon>Chitinophaga</taxon>
    </lineage>
</organism>
<accession>A0ABT3IHD4</accession>
<keyword evidence="3" id="KW-1185">Reference proteome</keyword>
<gene>
    <name evidence="2" type="ORF">OL497_05730</name>
</gene>